<feature type="transmembrane region" description="Helical" evidence="1">
    <location>
        <begin position="92"/>
        <end position="112"/>
    </location>
</feature>
<comment type="caution">
    <text evidence="2">The sequence shown here is derived from an EMBL/GenBank/DDBJ whole genome shotgun (WGS) entry which is preliminary data.</text>
</comment>
<feature type="transmembrane region" description="Helical" evidence="1">
    <location>
        <begin position="50"/>
        <end position="72"/>
    </location>
</feature>
<dbReference type="AlphaFoldDB" id="A0AAD4IEK9"/>
<keyword evidence="1" id="KW-1133">Transmembrane helix</keyword>
<organism evidence="2 3">
    <name type="scientific">Alternaria panax</name>
    <dbReference type="NCBI Taxonomy" id="48097"/>
    <lineage>
        <taxon>Eukaryota</taxon>
        <taxon>Fungi</taxon>
        <taxon>Dikarya</taxon>
        <taxon>Ascomycota</taxon>
        <taxon>Pezizomycotina</taxon>
        <taxon>Dothideomycetes</taxon>
        <taxon>Pleosporomycetidae</taxon>
        <taxon>Pleosporales</taxon>
        <taxon>Pleosporineae</taxon>
        <taxon>Pleosporaceae</taxon>
        <taxon>Alternaria</taxon>
        <taxon>Alternaria sect. Panax</taxon>
    </lineage>
</organism>
<evidence type="ECO:0000313" key="2">
    <source>
        <dbReference type="EMBL" id="KAG9193142.1"/>
    </source>
</evidence>
<feature type="transmembrane region" description="Helical" evidence="1">
    <location>
        <begin position="162"/>
        <end position="184"/>
    </location>
</feature>
<name>A0AAD4IEK9_9PLEO</name>
<dbReference type="PANTHER" id="PTHR37544:SF3">
    <property type="entry name" value="SPRAY"/>
    <property type="match status" value="1"/>
</dbReference>
<sequence>MNPGQAPVAQSSLTDTIGSKKTKTIVSLFGRHTEHHTTKTWKPLALRAPVLILTTAICWSLIAILQFFLIQSQQDGGVIFAPRISDLPLGHTFMYLYFPTIVAVIFSIYWAWIDLETKRMEPYYQLSKESGALGRDSLLLHYPFDFLPLVPFKAAKDGHWPVFWASFAIILVTWGLVPVQAGIFSVETITRSSEVPFAVSTSFMPANQQATNLTLRYSQSTYGIATLNETLPPYMARNYTLAPFKPSQSMDIDDIAIQGTWTATTIMYTVDLYCEVSSPIRDAEYLTPGSVLYRSNSGCNVTTGLSGNVTKGYIKNKTIHAPLLETKDYMAMYIGYYNGYNADYSLDGYCPPERNSTFYAAFSRTKQRETDPPTNVTAIFCEPTFYQQRVNATVHVQTKSPISTTPWGDKEPLPMNLFNATYLGIQMNGGSGYEVRGDNLPLKSLPDYLERVAATNISVGTGPTGGGFVQPMVGLSLAVSDHPLDDYLDWRVLSKSYADAYRLLFSRAMVDILGNDPETFEQSTGQQQYSTEAVVIEQVFTYIAEGLLGVVSIATLALLHLSVTRTRKLHSDPSTIASIMSLVADNEALLANFEDLDCCTMEEVQEKIGNIRYRLDDDGQYHTIVEVGPIPDAALAAQQPITLAQQRNSPRNIAKPVRPIEFSLWSSIPFIGLFIGLAIALGVIFGKAKLNGLPLPSKDKLIQNLLENYIPTALATLIEPMWILINRLLCVLQPIEELQSCDAPAKKSIDLNYSSLPPQLVIFKALRSKHFVLAAVCSMVLLANVLAVAFAGIFNQDSISMQYSADFNPPFELKFVSINGSIGPKSWDQFGSLEASGAYRGGNSQDQFLIAESNFTQNTPLPAWTDASMLYLPYFSTADVSATDVYGYRAETFGLGAKLDCKVLNFGVDYRARLVSDGSNVQAVFNTTVPDDADTTICPVKVAPTLLWGPSSPEPRLEANGTCQRGPSATELVFVVDADTNATQEEKDACMTTVIMGWIRAPDGSCGDFSERDLDKSNSVFVRCKPRIVTGRATVQVDATGRLQERVADLKVEGDAPEKAFSNDPVNVIGQANRYLFRSTDGGWHNDSNAGDAMNYFARRESNSTRLVDPTQPVPTLEDIQAPLSKAFSRLFAIWLGANKEKLLVSRNKANKLQVQGWTVVKEQRLFVSTSMFAISEAILGVYAIVAVMVYLRRPGQYLARMPTSIASIISLFAASAAVQDMKGTSHQDRKGRALHLDKLGSRYGYGSYVGGDGQVHIGIDKSP</sequence>
<evidence type="ECO:0000313" key="3">
    <source>
        <dbReference type="Proteomes" id="UP001199106"/>
    </source>
</evidence>
<gene>
    <name evidence="2" type="ORF">G6011_03177</name>
</gene>
<dbReference type="InterPro" id="IPR021840">
    <property type="entry name" value="DUF3433"/>
</dbReference>
<protein>
    <recommendedName>
        <fullName evidence="4">DUF3433 domain containing protein</fullName>
    </recommendedName>
</protein>
<dbReference type="EMBL" id="JAANER010000002">
    <property type="protein sequence ID" value="KAG9193142.1"/>
    <property type="molecule type" value="Genomic_DNA"/>
</dbReference>
<reference evidence="2" key="1">
    <citation type="submission" date="2021-07" db="EMBL/GenBank/DDBJ databases">
        <title>Genome Resource of American Ginseng Black Spot Pathogen Alternaria panax.</title>
        <authorList>
            <person name="Qiu C."/>
            <person name="Wang W."/>
            <person name="Liu Z."/>
        </authorList>
    </citation>
    <scope>NUCLEOTIDE SEQUENCE</scope>
    <source>
        <strain evidence="2">BNCC115425</strain>
    </source>
</reference>
<evidence type="ECO:0008006" key="4">
    <source>
        <dbReference type="Google" id="ProtNLM"/>
    </source>
</evidence>
<evidence type="ECO:0000256" key="1">
    <source>
        <dbReference type="SAM" id="Phobius"/>
    </source>
</evidence>
<feature type="transmembrane region" description="Helical" evidence="1">
    <location>
        <begin position="539"/>
        <end position="561"/>
    </location>
</feature>
<feature type="transmembrane region" description="Helical" evidence="1">
    <location>
        <begin position="705"/>
        <end position="725"/>
    </location>
</feature>
<feature type="transmembrane region" description="Helical" evidence="1">
    <location>
        <begin position="1172"/>
        <end position="1192"/>
    </location>
</feature>
<keyword evidence="1" id="KW-0472">Membrane</keyword>
<dbReference type="Pfam" id="PF11915">
    <property type="entry name" value="DUF3433"/>
    <property type="match status" value="2"/>
</dbReference>
<feature type="transmembrane region" description="Helical" evidence="1">
    <location>
        <begin position="662"/>
        <end position="685"/>
    </location>
</feature>
<accession>A0AAD4IEK9</accession>
<proteinExistence type="predicted"/>
<dbReference type="PANTHER" id="PTHR37544">
    <property type="entry name" value="SPRAY-RELATED"/>
    <property type="match status" value="1"/>
</dbReference>
<keyword evidence="1" id="KW-0812">Transmembrane</keyword>
<feature type="transmembrane region" description="Helical" evidence="1">
    <location>
        <begin position="771"/>
        <end position="794"/>
    </location>
</feature>
<dbReference type="Proteomes" id="UP001199106">
    <property type="component" value="Unassembled WGS sequence"/>
</dbReference>
<keyword evidence="3" id="KW-1185">Reference proteome</keyword>